<dbReference type="AlphaFoldDB" id="A0A3B1D3F8"/>
<feature type="non-terminal residue" evidence="1">
    <location>
        <position position="1"/>
    </location>
</feature>
<protein>
    <submittedName>
        <fullName evidence="1">Uncharacterized protein</fullName>
    </submittedName>
</protein>
<reference evidence="1" key="1">
    <citation type="submission" date="2018-06" db="EMBL/GenBank/DDBJ databases">
        <authorList>
            <person name="Zhirakovskaya E."/>
        </authorList>
    </citation>
    <scope>NUCLEOTIDE SEQUENCE</scope>
</reference>
<name>A0A3B1D3F8_9ZZZZ</name>
<organism evidence="1">
    <name type="scientific">hydrothermal vent metagenome</name>
    <dbReference type="NCBI Taxonomy" id="652676"/>
    <lineage>
        <taxon>unclassified sequences</taxon>
        <taxon>metagenomes</taxon>
        <taxon>ecological metagenomes</taxon>
    </lineage>
</organism>
<evidence type="ECO:0000313" key="1">
    <source>
        <dbReference type="EMBL" id="VAX33311.1"/>
    </source>
</evidence>
<gene>
    <name evidence="1" type="ORF">MNBD_NITROSPIRAE01-2310</name>
</gene>
<accession>A0A3B1D3F8</accession>
<dbReference type="EMBL" id="UOGF01000105">
    <property type="protein sequence ID" value="VAX33311.1"/>
    <property type="molecule type" value="Genomic_DNA"/>
</dbReference>
<sequence length="72" mass="7530">GGTITFNWSVDPQGRLIVTFSGENARIPDVITLISGTDTNGVVTLQSDLNGNSSYDANETLSGSFIKQPQGG</sequence>
<proteinExistence type="predicted"/>